<dbReference type="InterPro" id="IPR010730">
    <property type="entry name" value="HET"/>
</dbReference>
<protein>
    <submittedName>
        <fullName evidence="3">Vegetative incompatibility protein HET-E-1</fullName>
    </submittedName>
</protein>
<dbReference type="InterPro" id="IPR036291">
    <property type="entry name" value="NAD(P)-bd_dom_sf"/>
</dbReference>
<dbReference type="InterPro" id="IPR005097">
    <property type="entry name" value="Sacchrp_dh_NADP-bd"/>
</dbReference>
<dbReference type="PANTHER" id="PTHR10622:SF12">
    <property type="entry name" value="HET DOMAIN-CONTAINING PROTEIN"/>
    <property type="match status" value="1"/>
</dbReference>
<dbReference type="GeneID" id="69022077"/>
<name>A0A8H4FGQ5_COLGL</name>
<reference evidence="3" key="2">
    <citation type="submission" date="2020-03" db="EMBL/GenBank/DDBJ databases">
        <authorList>
            <person name="Fu F.-F."/>
            <person name="Chen J."/>
        </authorList>
    </citation>
    <scope>NUCLEOTIDE SEQUENCE</scope>
    <source>
        <strain evidence="3">Lc1</strain>
    </source>
</reference>
<dbReference type="Gene3D" id="3.40.50.720">
    <property type="entry name" value="NAD(P)-binding Rossmann-like Domain"/>
    <property type="match status" value="1"/>
</dbReference>
<proteinExistence type="predicted"/>
<keyword evidence="4" id="KW-1185">Reference proteome</keyword>
<dbReference type="Pfam" id="PF03435">
    <property type="entry name" value="Sacchrp_dh_NADP"/>
    <property type="match status" value="1"/>
</dbReference>
<dbReference type="EMBL" id="WVTB01000066">
    <property type="protein sequence ID" value="KAF3801753.1"/>
    <property type="molecule type" value="Genomic_DNA"/>
</dbReference>
<evidence type="ECO:0000259" key="2">
    <source>
        <dbReference type="Pfam" id="PF06985"/>
    </source>
</evidence>
<gene>
    <name evidence="3" type="ORF">GCG54_00014970</name>
</gene>
<reference evidence="3" key="1">
    <citation type="journal article" date="2020" name="Phytopathology">
        <title>Genome sequence and comparative analysis of Colletotrichum gloeosporioides isolated from Liriodendron leaves.</title>
        <authorList>
            <person name="Fu F.F."/>
            <person name="Hao Z."/>
            <person name="Wang P."/>
            <person name="Lu Y."/>
            <person name="Xue L.J."/>
            <person name="Wei G."/>
            <person name="Tian Y."/>
            <person name="Baishi H."/>
            <person name="Xu H."/>
            <person name="Shi J."/>
            <person name="Cheng T."/>
            <person name="Wang G."/>
            <person name="Yi Y."/>
            <person name="Chen J."/>
        </authorList>
    </citation>
    <scope>NUCLEOTIDE SEQUENCE</scope>
    <source>
        <strain evidence="3">Lc1</strain>
    </source>
</reference>
<accession>A0A8H4FGQ5</accession>
<feature type="domain" description="Heterokaryon incompatibility" evidence="2">
    <location>
        <begin position="474"/>
        <end position="559"/>
    </location>
</feature>
<evidence type="ECO:0000313" key="4">
    <source>
        <dbReference type="Proteomes" id="UP000613401"/>
    </source>
</evidence>
<dbReference type="PANTHER" id="PTHR10622">
    <property type="entry name" value="HET DOMAIN-CONTAINING PROTEIN"/>
    <property type="match status" value="1"/>
</dbReference>
<comment type="caution">
    <text evidence="3">The sequence shown here is derived from an EMBL/GenBank/DDBJ whole genome shotgun (WGS) entry which is preliminary data.</text>
</comment>
<dbReference type="RefSeq" id="XP_045260912.1">
    <property type="nucleotide sequence ID" value="XM_045414790.1"/>
</dbReference>
<dbReference type="Proteomes" id="UP000613401">
    <property type="component" value="Unassembled WGS sequence"/>
</dbReference>
<evidence type="ECO:0000313" key="3">
    <source>
        <dbReference type="EMBL" id="KAF3801753.1"/>
    </source>
</evidence>
<evidence type="ECO:0000259" key="1">
    <source>
        <dbReference type="Pfam" id="PF03435"/>
    </source>
</evidence>
<dbReference type="Pfam" id="PF06985">
    <property type="entry name" value="HET"/>
    <property type="match status" value="1"/>
</dbReference>
<dbReference type="SUPFAM" id="SSF51735">
    <property type="entry name" value="NAD(P)-binding Rossmann-fold domains"/>
    <property type="match status" value="1"/>
</dbReference>
<organism evidence="3 4">
    <name type="scientific">Colletotrichum gloeosporioides</name>
    <name type="common">Anthracnose fungus</name>
    <name type="synonym">Glomerella cingulata</name>
    <dbReference type="NCBI Taxonomy" id="474922"/>
    <lineage>
        <taxon>Eukaryota</taxon>
        <taxon>Fungi</taxon>
        <taxon>Dikarya</taxon>
        <taxon>Ascomycota</taxon>
        <taxon>Pezizomycotina</taxon>
        <taxon>Sordariomycetes</taxon>
        <taxon>Hypocreomycetidae</taxon>
        <taxon>Glomerellales</taxon>
        <taxon>Glomerellaceae</taxon>
        <taxon>Colletotrichum</taxon>
        <taxon>Colletotrichum gloeosporioides species complex</taxon>
    </lineage>
</organism>
<dbReference type="AlphaFoldDB" id="A0A8H4FGQ5"/>
<feature type="domain" description="Saccharopine dehydrogenase NADP binding" evidence="1">
    <location>
        <begin position="14"/>
        <end position="141"/>
    </location>
</feature>
<sequence length="1019" mass="114621">MARFTKNSDREYDVVLLGATGFTGRFAAMHLAEIDHDMKWAIAGRSEAKLTKLAEKLRLKTSQNLDVIPVEFTTKSLAALARQTRCLVATVGPFPQHGVLVFKSCAENGTHYVDINGETPSVLEMIKAYEDTAKSTGAMMIPSCGVGSLPADLLTCLMVKKIKETFDCPTSAALISVHSSRVQASGGTLNGLVTSVSSYGFRNILKAGKPWALSPIRPARSQADESRNVSKDTIERLKLGTLGFGMTGAHDQAIVQRTWGLLQQAEHSGLKLTSYGPNFDFRSVQRYPSAVHGWAFWSLVWVMTILPAILPPVKWLVKLLVPPGSGPSEQERQKNFIEYRGVAIADLKENAQDFQGQPLLQRGVQAKLKYNGDSYVFSGMMAVEAAMILLDSGKDCAAQKLGGGILTPATLGQPLADRLRTAGVQIEVEALILLTRTNQIPAATLHQWSTSTMKLIDVRTLKIEEVFDEEIPSYVILSHTWDEGEVSFQDFQDIDVAQNMKGFEKIEEMCRLARARGVDYAWVDTCCIDKTSSADLSESINSMFRYYHNAEACYAYLADMPRTRSLEKHLRHCRWFTRGWTLQELLAPAEVRFYDQDWNLLGTKDSLVEIISDITGILCDVLLGKTPLWDIPVATRMAWAATRSTRRKEDMAYSLLGIFDINMPMLYGEGQKAFRRLQEEICKKDDDTSLLAWDSRRPLHSRTSVAFASSPADFAGHEKTQAITRFRNYDIGMELTSRGPRFMGRNLCMVVIPSDNDIQRPCPDGILGLAIVPKPILLPEEDNGGIIRYVLRLDIGTSTHRCGIFLEKVQPDLFRRDCNLPMALMSYKLDHLTEYQSSFVIVEDQLSYRRPDTTLWGRHKSVHIPIDKRITISRILPRTSWDICSRLLFAPRFSTQVQALKLVMNLQPTKLELWMLCDRRHIQSSGRPRILLLDASPSRSDTTDIGIQAFLRHINREEEEDHWHAMISEGFKPDSFNDSITAGLGTQRYRISALVDVRTVKLKGYDVKEFSIRFHIRHI</sequence>